<gene>
    <name evidence="1" type="ORF">UFOPK1843_01157</name>
</gene>
<sequence length="84" mass="9293">MTRVTGVANNLFAVAFVAPKILVWSIKVVTDYRVRCLENVVGGTVVLFKQNGFCTVEVFFKFNYVTDVRAAKGIDRLIAIANHG</sequence>
<proteinExistence type="predicted"/>
<evidence type="ECO:0000313" key="1">
    <source>
        <dbReference type="EMBL" id="CAB4616460.1"/>
    </source>
</evidence>
<organism evidence="1">
    <name type="scientific">freshwater metagenome</name>
    <dbReference type="NCBI Taxonomy" id="449393"/>
    <lineage>
        <taxon>unclassified sequences</taxon>
        <taxon>metagenomes</taxon>
        <taxon>ecological metagenomes</taxon>
    </lineage>
</organism>
<protein>
    <submittedName>
        <fullName evidence="1">Unannotated protein</fullName>
    </submittedName>
</protein>
<accession>A0A6J6HTK9</accession>
<name>A0A6J6HTK9_9ZZZZ</name>
<dbReference type="AlphaFoldDB" id="A0A6J6HTK9"/>
<dbReference type="EMBL" id="CAEZUR010000131">
    <property type="protein sequence ID" value="CAB4616460.1"/>
    <property type="molecule type" value="Genomic_DNA"/>
</dbReference>
<reference evidence="1" key="1">
    <citation type="submission" date="2020-05" db="EMBL/GenBank/DDBJ databases">
        <authorList>
            <person name="Chiriac C."/>
            <person name="Salcher M."/>
            <person name="Ghai R."/>
            <person name="Kavagutti S V."/>
        </authorList>
    </citation>
    <scope>NUCLEOTIDE SEQUENCE</scope>
</reference>